<evidence type="ECO:0000313" key="3">
    <source>
        <dbReference type="EMBL" id="KAL0484546.1"/>
    </source>
</evidence>
<keyword evidence="2" id="KW-0342">GTP-binding</keyword>
<dbReference type="Proteomes" id="UP001431209">
    <property type="component" value="Unassembled WGS sequence"/>
</dbReference>
<dbReference type="PROSITE" id="PS51419">
    <property type="entry name" value="RAB"/>
    <property type="match status" value="1"/>
</dbReference>
<keyword evidence="1" id="KW-0547">Nucleotide-binding</keyword>
<dbReference type="EMBL" id="JAOPGA020001054">
    <property type="protein sequence ID" value="KAL0484546.1"/>
    <property type="molecule type" value="Genomic_DNA"/>
</dbReference>
<gene>
    <name evidence="3" type="ORF">AKO1_011579</name>
</gene>
<dbReference type="PANTHER" id="PTHR24070">
    <property type="entry name" value="RAS, DI-RAS, AND RHEB FAMILY MEMBERS OF SMALL GTPASE SUPERFAMILY"/>
    <property type="match status" value="1"/>
</dbReference>
<keyword evidence="4" id="KW-1185">Reference proteome</keyword>
<dbReference type="Pfam" id="PF00071">
    <property type="entry name" value="Ras"/>
    <property type="match status" value="1"/>
</dbReference>
<dbReference type="AlphaFoldDB" id="A0AAW2Z5Z5"/>
<dbReference type="GO" id="GO:0003924">
    <property type="term" value="F:GTPase activity"/>
    <property type="evidence" value="ECO:0007669"/>
    <property type="project" value="InterPro"/>
</dbReference>
<dbReference type="GO" id="GO:0005525">
    <property type="term" value="F:GTP binding"/>
    <property type="evidence" value="ECO:0007669"/>
    <property type="project" value="UniProtKB-KW"/>
</dbReference>
<dbReference type="GO" id="GO:0007165">
    <property type="term" value="P:signal transduction"/>
    <property type="evidence" value="ECO:0007669"/>
    <property type="project" value="InterPro"/>
</dbReference>
<proteinExistence type="predicted"/>
<accession>A0AAW2Z5Z5</accession>
<dbReference type="InterPro" id="IPR020849">
    <property type="entry name" value="Small_GTPase_Ras-type"/>
</dbReference>
<dbReference type="Gene3D" id="3.40.50.300">
    <property type="entry name" value="P-loop containing nucleotide triphosphate hydrolases"/>
    <property type="match status" value="1"/>
</dbReference>
<dbReference type="GO" id="GO:0016020">
    <property type="term" value="C:membrane"/>
    <property type="evidence" value="ECO:0007669"/>
    <property type="project" value="InterPro"/>
</dbReference>
<dbReference type="InterPro" id="IPR027417">
    <property type="entry name" value="P-loop_NTPase"/>
</dbReference>
<evidence type="ECO:0000256" key="1">
    <source>
        <dbReference type="ARBA" id="ARBA00022741"/>
    </source>
</evidence>
<dbReference type="PRINTS" id="PR00449">
    <property type="entry name" value="RASTRNSFRMNG"/>
</dbReference>
<comment type="caution">
    <text evidence="3">The sequence shown here is derived from an EMBL/GenBank/DDBJ whole genome shotgun (WGS) entry which is preliminary data.</text>
</comment>
<sequence length="334" mass="38251">MNNNRHEDGKNNSFKVSVFGEEHVGKSMLIGILQEMLPVIHVNNVGTAIRNSGSFVLSRDDIMMKIDSRPARQYNKTVTTSACTISSVEFPQLEQDEPLEKATNLCYYTVHFYETSSRPIHLRLMEQTSCGANLFIFVFDLTSEATFIATQNMIQQPSIRSLIAEHHIPVILVGNKCDLSRRVQAEDITSFQEYVQKSQQIETSYFEISCLRCNFAVLRLLNHLLVMAQPTAYNVKTNDRLDHSVADVMSRTKKKKKEQNLPDVSELLKQISEMQQDIIDRSALPSVRSTISEDVEEYIEPKPSSRERSRIPILPRNIHRKDYQDGYEKSVLYG</sequence>
<reference evidence="3 4" key="1">
    <citation type="submission" date="2024-03" db="EMBL/GenBank/DDBJ databases">
        <title>The Acrasis kona genome and developmental transcriptomes reveal deep origins of eukaryotic multicellular pathways.</title>
        <authorList>
            <person name="Sheikh S."/>
            <person name="Fu C.-J."/>
            <person name="Brown M.W."/>
            <person name="Baldauf S.L."/>
        </authorList>
    </citation>
    <scope>NUCLEOTIDE SEQUENCE [LARGE SCALE GENOMIC DNA]</scope>
    <source>
        <strain evidence="3 4">ATCC MYA-3509</strain>
    </source>
</reference>
<protein>
    <submittedName>
        <fullName evidence="3">Ras-related protein Rab</fullName>
    </submittedName>
</protein>
<evidence type="ECO:0000256" key="2">
    <source>
        <dbReference type="ARBA" id="ARBA00023134"/>
    </source>
</evidence>
<organism evidence="3 4">
    <name type="scientific">Acrasis kona</name>
    <dbReference type="NCBI Taxonomy" id="1008807"/>
    <lineage>
        <taxon>Eukaryota</taxon>
        <taxon>Discoba</taxon>
        <taxon>Heterolobosea</taxon>
        <taxon>Tetramitia</taxon>
        <taxon>Eutetramitia</taxon>
        <taxon>Acrasidae</taxon>
        <taxon>Acrasis</taxon>
    </lineage>
</organism>
<dbReference type="InterPro" id="IPR001806">
    <property type="entry name" value="Small_GTPase"/>
</dbReference>
<evidence type="ECO:0000313" key="4">
    <source>
        <dbReference type="Proteomes" id="UP001431209"/>
    </source>
</evidence>
<dbReference type="SUPFAM" id="SSF52540">
    <property type="entry name" value="P-loop containing nucleoside triphosphate hydrolases"/>
    <property type="match status" value="1"/>
</dbReference>
<name>A0AAW2Z5Z5_9EUKA</name>